<comment type="caution">
    <text evidence="2">The sequence shown here is derived from an EMBL/GenBank/DDBJ whole genome shotgun (WGS) entry which is preliminary data.</text>
</comment>
<feature type="transmembrane region" description="Helical" evidence="1">
    <location>
        <begin position="111"/>
        <end position="130"/>
    </location>
</feature>
<keyword evidence="3" id="KW-1185">Reference proteome</keyword>
<dbReference type="RefSeq" id="WP_235225771.1">
    <property type="nucleotide sequence ID" value="NZ_JAKGAQ010000002.1"/>
</dbReference>
<feature type="transmembrane region" description="Helical" evidence="1">
    <location>
        <begin position="81"/>
        <end position="99"/>
    </location>
</feature>
<sequence>MGFLAVVVGAAASFAFGAFWYGVFSNAWKTDSKVPLDDDNNPKNMRSPVPYITCAISLLLVAGMMRHSFATAGIDTLGKGLMSGAGIGLFFVTPWVALFNGYSMHSQRLTLINGGYATIGCALMGAILTLL</sequence>
<proteinExistence type="predicted"/>
<keyword evidence="1" id="KW-0812">Transmembrane</keyword>
<gene>
    <name evidence="2" type="ORF">L0664_10600</name>
</gene>
<evidence type="ECO:0000313" key="2">
    <source>
        <dbReference type="EMBL" id="MCF2871513.1"/>
    </source>
</evidence>
<dbReference type="InterPro" id="IPR013879">
    <property type="entry name" value="DUF1761"/>
</dbReference>
<dbReference type="EMBL" id="JAKGAQ010000002">
    <property type="protein sequence ID" value="MCF2871513.1"/>
    <property type="molecule type" value="Genomic_DNA"/>
</dbReference>
<organism evidence="2 3">
    <name type="scientific">Octadecabacter dasysiphoniae</name>
    <dbReference type="NCBI Taxonomy" id="2909341"/>
    <lineage>
        <taxon>Bacteria</taxon>
        <taxon>Pseudomonadati</taxon>
        <taxon>Pseudomonadota</taxon>
        <taxon>Alphaproteobacteria</taxon>
        <taxon>Rhodobacterales</taxon>
        <taxon>Roseobacteraceae</taxon>
        <taxon>Octadecabacter</taxon>
    </lineage>
</organism>
<protein>
    <submittedName>
        <fullName evidence="2">DUF1761 domain-containing protein</fullName>
    </submittedName>
</protein>
<evidence type="ECO:0000313" key="3">
    <source>
        <dbReference type="Proteomes" id="UP001200557"/>
    </source>
</evidence>
<accession>A0ABS9CWI8</accession>
<reference evidence="2 3" key="1">
    <citation type="submission" date="2022-01" db="EMBL/GenBank/DDBJ databases">
        <title>Octadecabacter sp. nov., isolated from a marine alga.</title>
        <authorList>
            <person name="Jin M.S."/>
            <person name="Kim H.M."/>
            <person name="Han D.M."/>
            <person name="Jung J.J."/>
            <person name="Jeon C.O."/>
        </authorList>
    </citation>
    <scope>NUCLEOTIDE SEQUENCE [LARGE SCALE GENOMIC DNA]</scope>
    <source>
        <strain evidence="2 3">G9-8</strain>
    </source>
</reference>
<dbReference type="Pfam" id="PF08570">
    <property type="entry name" value="DUF1761"/>
    <property type="match status" value="1"/>
</dbReference>
<keyword evidence="1" id="KW-0472">Membrane</keyword>
<dbReference type="Proteomes" id="UP001200557">
    <property type="component" value="Unassembled WGS sequence"/>
</dbReference>
<name>A0ABS9CWI8_9RHOB</name>
<evidence type="ECO:0000256" key="1">
    <source>
        <dbReference type="SAM" id="Phobius"/>
    </source>
</evidence>
<feature type="transmembrane region" description="Helical" evidence="1">
    <location>
        <begin position="49"/>
        <end position="69"/>
    </location>
</feature>
<keyword evidence="1" id="KW-1133">Transmembrane helix</keyword>